<organism evidence="1 2">
    <name type="scientific">Araneus ventricosus</name>
    <name type="common">Orbweaver spider</name>
    <name type="synonym">Epeira ventricosa</name>
    <dbReference type="NCBI Taxonomy" id="182803"/>
    <lineage>
        <taxon>Eukaryota</taxon>
        <taxon>Metazoa</taxon>
        <taxon>Ecdysozoa</taxon>
        <taxon>Arthropoda</taxon>
        <taxon>Chelicerata</taxon>
        <taxon>Arachnida</taxon>
        <taxon>Araneae</taxon>
        <taxon>Araneomorphae</taxon>
        <taxon>Entelegynae</taxon>
        <taxon>Araneoidea</taxon>
        <taxon>Araneidae</taxon>
        <taxon>Araneus</taxon>
    </lineage>
</organism>
<proteinExistence type="predicted"/>
<accession>A0A4Y2FB16</accession>
<protein>
    <submittedName>
        <fullName evidence="1">Uncharacterized protein</fullName>
    </submittedName>
</protein>
<comment type="caution">
    <text evidence="1">The sequence shown here is derived from an EMBL/GenBank/DDBJ whole genome shotgun (WGS) entry which is preliminary data.</text>
</comment>
<sequence length="117" mass="13039">MVSGTKTARSTGKVSTICKEKIDVRYSLESGPNSTSSILEAEILPPNQYCHLLSLLNRFAEILGTFARNSSHVILADIANRPILDKNLPLFILPHMKTDTVTKYHTETITNETIRIL</sequence>
<keyword evidence="2" id="KW-1185">Reference proteome</keyword>
<evidence type="ECO:0000313" key="1">
    <source>
        <dbReference type="EMBL" id="GBM38710.1"/>
    </source>
</evidence>
<gene>
    <name evidence="1" type="ORF">AVEN_54741_1</name>
</gene>
<dbReference type="Proteomes" id="UP000499080">
    <property type="component" value="Unassembled WGS sequence"/>
</dbReference>
<reference evidence="1 2" key="1">
    <citation type="journal article" date="2019" name="Sci. Rep.">
        <title>Orb-weaving spider Araneus ventricosus genome elucidates the spidroin gene catalogue.</title>
        <authorList>
            <person name="Kono N."/>
            <person name="Nakamura H."/>
            <person name="Ohtoshi R."/>
            <person name="Moran D.A.P."/>
            <person name="Shinohara A."/>
            <person name="Yoshida Y."/>
            <person name="Fujiwara M."/>
            <person name="Mori M."/>
            <person name="Tomita M."/>
            <person name="Arakawa K."/>
        </authorList>
    </citation>
    <scope>NUCLEOTIDE SEQUENCE [LARGE SCALE GENOMIC DNA]</scope>
</reference>
<name>A0A4Y2FB16_ARAVE</name>
<dbReference type="AlphaFoldDB" id="A0A4Y2FB16"/>
<evidence type="ECO:0000313" key="2">
    <source>
        <dbReference type="Proteomes" id="UP000499080"/>
    </source>
</evidence>
<dbReference type="EMBL" id="BGPR01000875">
    <property type="protein sequence ID" value="GBM38710.1"/>
    <property type="molecule type" value="Genomic_DNA"/>
</dbReference>